<sequence>MYVDPNGKYAIVYKYIKKYDKKFTRWSKKKYVYKEVGKSAAKGAVTGAIYGGLAGSGWSAFYNYIKIGKAYGGLVGKKTVPRVGTIGGAVIGYHLGAAKGAISAYGKHLFGKAYVWDKSKYKSWRKKR</sequence>
<evidence type="ECO:0000313" key="2">
    <source>
        <dbReference type="Proteomes" id="UP000023561"/>
    </source>
</evidence>
<evidence type="ECO:0000313" key="1">
    <source>
        <dbReference type="EMBL" id="GAJ41020.1"/>
    </source>
</evidence>
<dbReference type="EMBL" id="BAWO01000056">
    <property type="protein sequence ID" value="GAJ41020.1"/>
    <property type="molecule type" value="Genomic_DNA"/>
</dbReference>
<dbReference type="AlphaFoldDB" id="A0A023DIB5"/>
<accession>A0A023DIB5</accession>
<keyword evidence="2" id="KW-1185">Reference proteome</keyword>
<dbReference type="Proteomes" id="UP000023561">
    <property type="component" value="Unassembled WGS sequence"/>
</dbReference>
<proteinExistence type="predicted"/>
<gene>
    <name evidence="1" type="ORF">GCA01S_056_00060</name>
</gene>
<name>A0A023DIB5_9BACL</name>
<reference evidence="1 2" key="1">
    <citation type="submission" date="2014-04" db="EMBL/GenBank/DDBJ databases">
        <title>Whole genome shotgun sequence of Geobacillus caldoxylosilyticus NBRC 107762.</title>
        <authorList>
            <person name="Hosoyama A."/>
            <person name="Hosoyama Y."/>
            <person name="Katano-Makiyama Y."/>
            <person name="Tsuchikane K."/>
            <person name="Ohji S."/>
            <person name="Ichikawa N."/>
            <person name="Yamazoe A."/>
            <person name="Fujita N."/>
        </authorList>
    </citation>
    <scope>NUCLEOTIDE SEQUENCE [LARGE SCALE GENOMIC DNA]</scope>
    <source>
        <strain evidence="1 2">NBRC 107762</strain>
    </source>
</reference>
<comment type="caution">
    <text evidence="1">The sequence shown here is derived from an EMBL/GenBank/DDBJ whole genome shotgun (WGS) entry which is preliminary data.</text>
</comment>
<organism evidence="1 2">
    <name type="scientific">Parageobacillus caldoxylosilyticus NBRC 107762</name>
    <dbReference type="NCBI Taxonomy" id="1220594"/>
    <lineage>
        <taxon>Bacteria</taxon>
        <taxon>Bacillati</taxon>
        <taxon>Bacillota</taxon>
        <taxon>Bacilli</taxon>
        <taxon>Bacillales</taxon>
        <taxon>Anoxybacillaceae</taxon>
        <taxon>Saccharococcus</taxon>
    </lineage>
</organism>
<protein>
    <submittedName>
        <fullName evidence="1">Uncharacterized protein</fullName>
    </submittedName>
</protein>